<gene>
    <name evidence="1" type="ORF">DWW25_21415</name>
</gene>
<comment type="caution">
    <text evidence="1">The sequence shown here is derived from an EMBL/GenBank/DDBJ whole genome shotgun (WGS) entry which is preliminary data.</text>
</comment>
<sequence length="61" mass="6939">VITLKKATNSYPQEIAGEPLSLFNHQIILSQSEILEIRFRAAPPLKIDSFLFQKGMKQILL</sequence>
<reference evidence="1 2" key="1">
    <citation type="submission" date="2018-08" db="EMBL/GenBank/DDBJ databases">
        <title>A genome reference for cultivated species of the human gut microbiota.</title>
        <authorList>
            <person name="Zou Y."/>
            <person name="Xue W."/>
            <person name="Luo G."/>
        </authorList>
    </citation>
    <scope>NUCLEOTIDE SEQUENCE [LARGE SCALE GENOMIC DNA]</scope>
    <source>
        <strain evidence="1 2">AF14-7</strain>
    </source>
</reference>
<evidence type="ECO:0000313" key="1">
    <source>
        <dbReference type="EMBL" id="RGV06381.1"/>
    </source>
</evidence>
<name>A0A412VJ23_9BACE</name>
<dbReference type="EMBL" id="QRYV01000068">
    <property type="protein sequence ID" value="RGV06381.1"/>
    <property type="molecule type" value="Genomic_DNA"/>
</dbReference>
<proteinExistence type="predicted"/>
<evidence type="ECO:0000313" key="2">
    <source>
        <dbReference type="Proteomes" id="UP000283369"/>
    </source>
</evidence>
<dbReference type="RefSeq" id="WP_220392710.1">
    <property type="nucleotide sequence ID" value="NZ_QRYV01000068.1"/>
</dbReference>
<accession>A0A412VJ23</accession>
<organism evidence="1 2">
    <name type="scientific">Bacteroides xylanisolvens</name>
    <dbReference type="NCBI Taxonomy" id="371601"/>
    <lineage>
        <taxon>Bacteria</taxon>
        <taxon>Pseudomonadati</taxon>
        <taxon>Bacteroidota</taxon>
        <taxon>Bacteroidia</taxon>
        <taxon>Bacteroidales</taxon>
        <taxon>Bacteroidaceae</taxon>
        <taxon>Bacteroides</taxon>
    </lineage>
</organism>
<dbReference type="Proteomes" id="UP000283369">
    <property type="component" value="Unassembled WGS sequence"/>
</dbReference>
<feature type="non-terminal residue" evidence="1">
    <location>
        <position position="1"/>
    </location>
</feature>
<dbReference type="AlphaFoldDB" id="A0A412VJ23"/>
<protein>
    <submittedName>
        <fullName evidence="1">Uncharacterized protein</fullName>
    </submittedName>
</protein>